<evidence type="ECO:0000256" key="1">
    <source>
        <dbReference type="SAM" id="MobiDB-lite"/>
    </source>
</evidence>
<keyword evidence="3" id="KW-1185">Reference proteome</keyword>
<feature type="compositionally biased region" description="Basic and acidic residues" evidence="1">
    <location>
        <begin position="1"/>
        <end position="13"/>
    </location>
</feature>
<evidence type="ECO:0000313" key="2">
    <source>
        <dbReference type="EMBL" id="AWB09206.1"/>
    </source>
</evidence>
<keyword evidence="2" id="KW-0614">Plasmid</keyword>
<proteinExistence type="predicted"/>
<gene>
    <name evidence="2" type="ORF">A6A40_30095</name>
</gene>
<geneLocation type="plasmid" evidence="2 3">
    <name>pYZ6</name>
</geneLocation>
<reference evidence="2 3" key="1">
    <citation type="submission" date="2018-04" db="EMBL/GenBank/DDBJ databases">
        <title>Complete genome sequence of the nitrogen-fixing bacterium Azospirillum humicireducens type strain SgZ-5.</title>
        <authorList>
            <person name="Yu Z."/>
        </authorList>
    </citation>
    <scope>NUCLEOTIDE SEQUENCE [LARGE SCALE GENOMIC DNA]</scope>
    <source>
        <strain evidence="2 3">SgZ-5</strain>
        <plasmid evidence="2 3">pYZ6</plasmid>
    </source>
</reference>
<dbReference type="Proteomes" id="UP000077405">
    <property type="component" value="Plasmid pYZ6"/>
</dbReference>
<dbReference type="KEGG" id="ahu:A6A40_30095"/>
<dbReference type="EMBL" id="CP028907">
    <property type="protein sequence ID" value="AWB09206.1"/>
    <property type="molecule type" value="Genomic_DNA"/>
</dbReference>
<sequence>MPSTTRSDRRTPAEHSPTFPTATLCPAKATKFPRRPPSAPAAQGRYRRSAGLFRLHAARVSGISPPRVSDIRRGTLFLA</sequence>
<name>A0A2R4VXL9_9PROT</name>
<accession>A0A2R4VXL9</accession>
<dbReference type="AlphaFoldDB" id="A0A2R4VXL9"/>
<protein>
    <submittedName>
        <fullName evidence="2">Uncharacterized protein</fullName>
    </submittedName>
</protein>
<organism evidence="2 3">
    <name type="scientific">Azospirillum humicireducens</name>
    <dbReference type="NCBI Taxonomy" id="1226968"/>
    <lineage>
        <taxon>Bacteria</taxon>
        <taxon>Pseudomonadati</taxon>
        <taxon>Pseudomonadota</taxon>
        <taxon>Alphaproteobacteria</taxon>
        <taxon>Rhodospirillales</taxon>
        <taxon>Azospirillaceae</taxon>
        <taxon>Azospirillum</taxon>
    </lineage>
</organism>
<feature type="region of interest" description="Disordered" evidence="1">
    <location>
        <begin position="1"/>
        <end position="46"/>
    </location>
</feature>
<evidence type="ECO:0000313" key="3">
    <source>
        <dbReference type="Proteomes" id="UP000077405"/>
    </source>
</evidence>